<reference evidence="1 2" key="1">
    <citation type="journal article" date="2019" name="Nat. Microbiol.">
        <title>Mediterranean grassland soil C-N compound turnover is dependent on rainfall and depth, and is mediated by genomically divergent microorganisms.</title>
        <authorList>
            <person name="Diamond S."/>
            <person name="Andeer P.F."/>
            <person name="Li Z."/>
            <person name="Crits-Christoph A."/>
            <person name="Burstein D."/>
            <person name="Anantharaman K."/>
            <person name="Lane K.R."/>
            <person name="Thomas B.C."/>
            <person name="Pan C."/>
            <person name="Northen T.R."/>
            <person name="Banfield J.F."/>
        </authorList>
    </citation>
    <scope>NUCLEOTIDE SEQUENCE [LARGE SCALE GENOMIC DNA]</scope>
    <source>
        <strain evidence="1">NP_8</strain>
    </source>
</reference>
<evidence type="ECO:0000313" key="2">
    <source>
        <dbReference type="Proteomes" id="UP000318834"/>
    </source>
</evidence>
<dbReference type="AlphaFoldDB" id="A0A537J0J5"/>
<dbReference type="InterPro" id="IPR009409">
    <property type="entry name" value="DUF1059"/>
</dbReference>
<evidence type="ECO:0000313" key="1">
    <source>
        <dbReference type="EMBL" id="TMI77053.1"/>
    </source>
</evidence>
<dbReference type="Pfam" id="PF06348">
    <property type="entry name" value="DUF1059"/>
    <property type="match status" value="1"/>
</dbReference>
<comment type="caution">
    <text evidence="1">The sequence shown here is derived from an EMBL/GenBank/DDBJ whole genome shotgun (WGS) entry which is preliminary data.</text>
</comment>
<name>A0A537J0J5_9BACT</name>
<proteinExistence type="predicted"/>
<gene>
    <name evidence="1" type="ORF">E6H05_01475</name>
</gene>
<organism evidence="1 2">
    <name type="scientific">Candidatus Segetimicrobium genomatis</name>
    <dbReference type="NCBI Taxonomy" id="2569760"/>
    <lineage>
        <taxon>Bacteria</taxon>
        <taxon>Bacillati</taxon>
        <taxon>Candidatus Sysuimicrobiota</taxon>
        <taxon>Candidatus Sysuimicrobiia</taxon>
        <taxon>Candidatus Sysuimicrobiales</taxon>
        <taxon>Candidatus Segetimicrobiaceae</taxon>
        <taxon>Candidatus Segetimicrobium</taxon>
    </lineage>
</organism>
<sequence>MRQGRWPNTRRWCLRRQWAPSLARRWHAMHKHLTCACGHMIHADSDDEMVRKAQEHMKMAHGKTITRDDVLKMAKEAKH</sequence>
<accession>A0A537J0J5</accession>
<dbReference type="Proteomes" id="UP000318834">
    <property type="component" value="Unassembled WGS sequence"/>
</dbReference>
<dbReference type="EMBL" id="VBAP01000007">
    <property type="protein sequence ID" value="TMI77053.1"/>
    <property type="molecule type" value="Genomic_DNA"/>
</dbReference>
<protein>
    <submittedName>
        <fullName evidence="1">DUF1059 domain-containing protein</fullName>
    </submittedName>
</protein>